<feature type="transmembrane region" description="Helical" evidence="1">
    <location>
        <begin position="92"/>
        <end position="115"/>
    </location>
</feature>
<evidence type="ECO:0000256" key="1">
    <source>
        <dbReference type="SAM" id="Phobius"/>
    </source>
</evidence>
<dbReference type="AlphaFoldDB" id="A0AAE3FQY0"/>
<feature type="transmembrane region" description="Helical" evidence="1">
    <location>
        <begin position="202"/>
        <end position="221"/>
    </location>
</feature>
<keyword evidence="1" id="KW-1133">Transmembrane helix</keyword>
<protein>
    <submittedName>
        <fullName evidence="2">Uncharacterized protein</fullName>
    </submittedName>
</protein>
<dbReference type="Proteomes" id="UP001202674">
    <property type="component" value="Unassembled WGS sequence"/>
</dbReference>
<feature type="transmembrane region" description="Helical" evidence="1">
    <location>
        <begin position="271"/>
        <end position="290"/>
    </location>
</feature>
<dbReference type="EMBL" id="JAKRVY010000003">
    <property type="protein sequence ID" value="MCL9813516.1"/>
    <property type="molecule type" value="Genomic_DNA"/>
</dbReference>
<feature type="transmembrane region" description="Helical" evidence="1">
    <location>
        <begin position="400"/>
        <end position="422"/>
    </location>
</feature>
<gene>
    <name evidence="2" type="ORF">AArcSt11_07600</name>
</gene>
<feature type="transmembrane region" description="Helical" evidence="1">
    <location>
        <begin position="169"/>
        <end position="190"/>
    </location>
</feature>
<evidence type="ECO:0000313" key="3">
    <source>
        <dbReference type="Proteomes" id="UP001202674"/>
    </source>
</evidence>
<feature type="transmembrane region" description="Helical" evidence="1">
    <location>
        <begin position="127"/>
        <end position="148"/>
    </location>
</feature>
<keyword evidence="1" id="KW-0812">Transmembrane</keyword>
<keyword evidence="3" id="KW-1185">Reference proteome</keyword>
<feature type="transmembrane region" description="Helical" evidence="1">
    <location>
        <begin position="352"/>
        <end position="380"/>
    </location>
</feature>
<name>A0AAE3FQY0_9EURY</name>
<feature type="transmembrane region" description="Helical" evidence="1">
    <location>
        <begin position="442"/>
        <end position="459"/>
    </location>
</feature>
<proteinExistence type="predicted"/>
<organism evidence="2 3">
    <name type="scientific">Natranaeroarchaeum aerophilus</name>
    <dbReference type="NCBI Taxonomy" id="2917711"/>
    <lineage>
        <taxon>Archaea</taxon>
        <taxon>Methanobacteriati</taxon>
        <taxon>Methanobacteriota</taxon>
        <taxon>Stenosarchaea group</taxon>
        <taxon>Halobacteria</taxon>
        <taxon>Halobacteriales</taxon>
        <taxon>Natronoarchaeaceae</taxon>
        <taxon>Natranaeroarchaeum</taxon>
    </lineage>
</organism>
<sequence length="471" mass="50575">MAGRSFIGSSRRLSALVVVVGLLALSDVVAASNVVAGLEGERGEVAVPTWLFLITGGAVIAASAMLSMLMTDRKFIRAYHDWSRRPSIPRGDTLLAVVGTVGALLSGLALVLVVYTGFTGPQLGSASFAVLFVFVGIRSGLTMVAYLFGNPWPAINPWRRVAELVPNGFAEYPGVGRWPAVVALLALIWIEIVAPVTEAPAVLAWGVVGYTIYTLTGAILFSPEDWFRQADPISLWFRFYGAVGPFQRGDAGWELRSPGARLGETDLVTDLSGVAFVILLVWELTYSGFIVTAPGVTTVETLVGAGVPPVVSYLLLLVGGYALFLAAYSIASRRARQRAETYLSDRYLALRFAPPLLGIAAGYHLAHYFNFFVALSPSLWTAVASPLSPPPPAAFTQVVLPAWADLLEVGCVLVGHILAIWVAHATSFELFPGRLQAIRSQFPFIAVMVLYTMVSLWLLSLPTTEAVYVQA</sequence>
<comment type="caution">
    <text evidence="2">The sequence shown here is derived from an EMBL/GenBank/DDBJ whole genome shotgun (WGS) entry which is preliminary data.</text>
</comment>
<feature type="transmembrane region" description="Helical" evidence="1">
    <location>
        <begin position="310"/>
        <end position="331"/>
    </location>
</feature>
<dbReference type="RefSeq" id="WP_250595997.1">
    <property type="nucleotide sequence ID" value="NZ_JAKRVY010000003.1"/>
</dbReference>
<reference evidence="2 3" key="1">
    <citation type="journal article" date="2022" name="Syst. Appl. Microbiol.">
        <title>Natronocalculus amylovorans gen. nov., sp. nov., and Natranaeroarchaeum aerophilus sp. nov., dominant culturable amylolytic natronoarchaea from hypersaline soda lakes in southwestern Siberia.</title>
        <authorList>
            <person name="Sorokin D.Y."/>
            <person name="Elcheninov A.G."/>
            <person name="Khizhniak T.V."/>
            <person name="Koenen M."/>
            <person name="Bale N.J."/>
            <person name="Damste J.S.S."/>
            <person name="Kublanov I.V."/>
        </authorList>
    </citation>
    <scope>NUCLEOTIDE SEQUENCE [LARGE SCALE GENOMIC DNA]</scope>
    <source>
        <strain evidence="2 3">AArc-St1-1</strain>
    </source>
</reference>
<accession>A0AAE3FQY0</accession>
<feature type="transmembrane region" description="Helical" evidence="1">
    <location>
        <begin position="49"/>
        <end position="71"/>
    </location>
</feature>
<evidence type="ECO:0000313" key="2">
    <source>
        <dbReference type="EMBL" id="MCL9813516.1"/>
    </source>
</evidence>
<keyword evidence="1" id="KW-0472">Membrane</keyword>